<evidence type="ECO:0000313" key="3">
    <source>
        <dbReference type="Proteomes" id="UP000272706"/>
    </source>
</evidence>
<feature type="domain" description="AMP-dependent synthetase/ligase" evidence="1">
    <location>
        <begin position="104"/>
        <end position="442"/>
    </location>
</feature>
<name>A0A3A5JMK0_9HYPH</name>
<dbReference type="GO" id="GO:0031177">
    <property type="term" value="F:phosphopantetheine binding"/>
    <property type="evidence" value="ECO:0007669"/>
    <property type="project" value="TreeGrafter"/>
</dbReference>
<reference evidence="2 3" key="1">
    <citation type="submission" date="2018-09" db="EMBL/GenBank/DDBJ databases">
        <title>Mesorhizobium carmichaelinearum sp. nov. isolated from Carmichaelinea spp. root nodules in New Zealand.</title>
        <authorList>
            <person name="De Meyer S.E."/>
        </authorList>
    </citation>
    <scope>NUCLEOTIDE SEQUENCE [LARGE SCALE GENOMIC DNA]</scope>
    <source>
        <strain evidence="2 3">ICMP19557</strain>
    </source>
</reference>
<dbReference type="Proteomes" id="UP000272706">
    <property type="component" value="Unassembled WGS sequence"/>
</dbReference>
<proteinExistence type="predicted"/>
<dbReference type="Gene3D" id="2.30.38.10">
    <property type="entry name" value="Luciferase, Domain 3"/>
    <property type="match status" value="1"/>
</dbReference>
<dbReference type="FunFam" id="3.40.50.980:FF:000001">
    <property type="entry name" value="Non-ribosomal peptide synthetase"/>
    <property type="match status" value="1"/>
</dbReference>
<protein>
    <submittedName>
        <fullName evidence="2">Non-ribosomal peptide synthetase</fullName>
    </submittedName>
</protein>
<feature type="non-terminal residue" evidence="2">
    <location>
        <position position="442"/>
    </location>
</feature>
<comment type="caution">
    <text evidence="2">The sequence shown here is derived from an EMBL/GenBank/DDBJ whole genome shotgun (WGS) entry which is preliminary data.</text>
</comment>
<dbReference type="AlphaFoldDB" id="A0A3A5JMK0"/>
<dbReference type="GO" id="GO:0005737">
    <property type="term" value="C:cytoplasm"/>
    <property type="evidence" value="ECO:0007669"/>
    <property type="project" value="TreeGrafter"/>
</dbReference>
<evidence type="ECO:0000313" key="2">
    <source>
        <dbReference type="EMBL" id="RJT19257.1"/>
    </source>
</evidence>
<dbReference type="InterPro" id="IPR000873">
    <property type="entry name" value="AMP-dep_synth/lig_dom"/>
</dbReference>
<dbReference type="Pfam" id="PF00501">
    <property type="entry name" value="AMP-binding"/>
    <property type="match status" value="1"/>
</dbReference>
<dbReference type="PANTHER" id="PTHR45527:SF1">
    <property type="entry name" value="FATTY ACID SYNTHASE"/>
    <property type="match status" value="1"/>
</dbReference>
<dbReference type="SUPFAM" id="SSF56801">
    <property type="entry name" value="Acetyl-CoA synthetase-like"/>
    <property type="match status" value="1"/>
</dbReference>
<feature type="non-terminal residue" evidence="2">
    <location>
        <position position="1"/>
    </location>
</feature>
<evidence type="ECO:0000259" key="1">
    <source>
        <dbReference type="Pfam" id="PF00501"/>
    </source>
</evidence>
<dbReference type="GO" id="GO:0043041">
    <property type="term" value="P:amino acid activation for nonribosomal peptide biosynthetic process"/>
    <property type="evidence" value="ECO:0007669"/>
    <property type="project" value="TreeGrafter"/>
</dbReference>
<sequence length="442" mass="47610">EDGLCGMEWLGGEERTNYPLTLSVEDFGEALGLTAQVAEPISADRVCGYMQRALEQLAEALERAPNTPVRELDILPAEERTYLLEELNRTEAEYPSDLCLHELFEQQVRRTPEAVAVVHDDERVSYGELNARANRLAHHLIGLGVKPGDRIATMLDRSVALVVAQLAILKAGGVYVPIDRALPPARQEWLIADCAARLVLSESGGDDLVEATIPVLPIEPLMTGTGSSPDPGLVLSAEAAAYVMYTSGSTGLPKGVVVPHRAVNRLVINNGYAQFGSNDRVAWVGNPAFDISTLEVWAPLLHGSSLIVIPYTDALQPEVLRSLVQQHRIRVLHLTAGLFSQSADDLGPVLASLRLLLVGGDAVDVTAVARVLSQNGPQHLLHCYGPTETTTFATVCEITAIDATSRRRLPIGRPIANTRVYLLDAHGQPVPFGAVGELYIGG</sequence>
<keyword evidence="3" id="KW-1185">Reference proteome</keyword>
<dbReference type="PROSITE" id="PS00455">
    <property type="entry name" value="AMP_BINDING"/>
    <property type="match status" value="1"/>
</dbReference>
<accession>A0A3A5JMK0</accession>
<dbReference type="Gene3D" id="3.40.50.980">
    <property type="match status" value="2"/>
</dbReference>
<dbReference type="OrthoDB" id="9803968at2"/>
<dbReference type="InterPro" id="IPR020845">
    <property type="entry name" value="AMP-binding_CS"/>
</dbReference>
<dbReference type="Gene3D" id="3.30.559.30">
    <property type="entry name" value="Nonribosomal peptide synthetase, condensation domain"/>
    <property type="match status" value="1"/>
</dbReference>
<organism evidence="2 3">
    <name type="scientific">Mesorhizobium waimense</name>
    <dbReference type="NCBI Taxonomy" id="1300307"/>
    <lineage>
        <taxon>Bacteria</taxon>
        <taxon>Pseudomonadati</taxon>
        <taxon>Pseudomonadota</taxon>
        <taxon>Alphaproteobacteria</taxon>
        <taxon>Hyphomicrobiales</taxon>
        <taxon>Phyllobacteriaceae</taxon>
        <taxon>Mesorhizobium</taxon>
    </lineage>
</organism>
<dbReference type="EMBL" id="QZWZ01000158">
    <property type="protein sequence ID" value="RJT19257.1"/>
    <property type="molecule type" value="Genomic_DNA"/>
</dbReference>
<dbReference type="GO" id="GO:0044550">
    <property type="term" value="P:secondary metabolite biosynthetic process"/>
    <property type="evidence" value="ECO:0007669"/>
    <property type="project" value="TreeGrafter"/>
</dbReference>
<dbReference type="PANTHER" id="PTHR45527">
    <property type="entry name" value="NONRIBOSOMAL PEPTIDE SYNTHETASE"/>
    <property type="match status" value="1"/>
</dbReference>
<gene>
    <name evidence="2" type="ORF">D3227_40325</name>
</gene>